<comment type="caution">
    <text evidence="1">The sequence shown here is derived from an EMBL/GenBank/DDBJ whole genome shotgun (WGS) entry which is preliminary data.</text>
</comment>
<proteinExistence type="predicted"/>
<keyword evidence="2" id="KW-1185">Reference proteome</keyword>
<dbReference type="RefSeq" id="WP_310066530.1">
    <property type="nucleotide sequence ID" value="NZ_JAVDQN010000002.1"/>
</dbReference>
<evidence type="ECO:0000313" key="2">
    <source>
        <dbReference type="Proteomes" id="UP001185254"/>
    </source>
</evidence>
<protein>
    <submittedName>
        <fullName evidence="1">Uncharacterized protein</fullName>
    </submittedName>
</protein>
<dbReference type="EMBL" id="JAVDQN010000002">
    <property type="protein sequence ID" value="MDR6376108.1"/>
    <property type="molecule type" value="Genomic_DNA"/>
</dbReference>
<gene>
    <name evidence="1" type="ORF">J2776_002808</name>
</gene>
<reference evidence="1 2" key="1">
    <citation type="submission" date="2023-07" db="EMBL/GenBank/DDBJ databases">
        <title>Sorghum-associated microbial communities from plants grown in Nebraska, USA.</title>
        <authorList>
            <person name="Schachtman D."/>
        </authorList>
    </citation>
    <scope>NUCLEOTIDE SEQUENCE [LARGE SCALE GENOMIC DNA]</scope>
    <source>
        <strain evidence="1 2">DS1039</strain>
    </source>
</reference>
<evidence type="ECO:0000313" key="1">
    <source>
        <dbReference type="EMBL" id="MDR6376108.1"/>
    </source>
</evidence>
<accession>A0ABU1KYW4</accession>
<dbReference type="Proteomes" id="UP001185254">
    <property type="component" value="Unassembled WGS sequence"/>
</dbReference>
<name>A0ABU1KYW4_9BURK</name>
<organism evidence="1 2">
    <name type="scientific">Paraburkholderia caledonica</name>
    <dbReference type="NCBI Taxonomy" id="134536"/>
    <lineage>
        <taxon>Bacteria</taxon>
        <taxon>Pseudomonadati</taxon>
        <taxon>Pseudomonadota</taxon>
        <taxon>Betaproteobacteria</taxon>
        <taxon>Burkholderiales</taxon>
        <taxon>Burkholderiaceae</taxon>
        <taxon>Paraburkholderia</taxon>
    </lineage>
</organism>
<sequence>MDEASWTRAMRLIGLEFDIPQMDASALVRKIAANDFKLSAADRERFKTLPDRVIARIEEIVREASQR</sequence>